<dbReference type="PROSITE" id="PS50142">
    <property type="entry name" value="RNASE_3_2"/>
    <property type="match status" value="1"/>
</dbReference>
<evidence type="ECO:0000259" key="1">
    <source>
        <dbReference type="PROSITE" id="PS50142"/>
    </source>
</evidence>
<dbReference type="VEuPathDB" id="FungiDB:MELLADRAFT_63275"/>
<dbReference type="AlphaFoldDB" id="F4RM23"/>
<dbReference type="HOGENOM" id="CLU_689023_0_0_1"/>
<dbReference type="Proteomes" id="UP000001072">
    <property type="component" value="Unassembled WGS sequence"/>
</dbReference>
<sequence length="400" mass="45303">MIDLSKAVEAFKHRKDLETPEPLCTTPGTYHSKSPAPRLADGNFWVANSSYLNSRMNLNHGSDAQTEVTGFWRIATSINTILHLIRARESDNIPMVSQCTEDYLSGVLKKLILWRNGPGNRNIEQVGRAFMKMAISMQIFLQYPKAKVRKLERSLSKIIQSTNIEQLAVILERVCTLETPKEFKGIPYILGACYLSGKMAPTLTLARRLGLGSINEITNVDWLAYCSNLHLEEQPDAQKASDLNALETSLKYRFHNKTLLQKVLWPDPAERTFRKLEWIGDCLLGLWSAERLAEMGTETQKKKGLGLAFIELNCNTTLAAWADRWLHPHKQLVKPKIGTGDKVCKASANMVECLVFVLFIDCGSVFGPESTFYQVLDRWFYNDKERNTVSQEHFTNVSDA</sequence>
<dbReference type="GeneID" id="18930069"/>
<protein>
    <recommendedName>
        <fullName evidence="1">RNase III domain-containing protein</fullName>
    </recommendedName>
</protein>
<proteinExistence type="predicted"/>
<accession>F4RM23</accession>
<dbReference type="GO" id="GO:0006396">
    <property type="term" value="P:RNA processing"/>
    <property type="evidence" value="ECO:0007669"/>
    <property type="project" value="InterPro"/>
</dbReference>
<evidence type="ECO:0000313" key="3">
    <source>
        <dbReference type="Proteomes" id="UP000001072"/>
    </source>
</evidence>
<reference evidence="3" key="1">
    <citation type="journal article" date="2011" name="Proc. Natl. Acad. Sci. U.S.A.">
        <title>Obligate biotrophy features unraveled by the genomic analysis of rust fungi.</title>
        <authorList>
            <person name="Duplessis S."/>
            <person name="Cuomo C.A."/>
            <person name="Lin Y.-C."/>
            <person name="Aerts A."/>
            <person name="Tisserant E."/>
            <person name="Veneault-Fourrey C."/>
            <person name="Joly D.L."/>
            <person name="Hacquard S."/>
            <person name="Amselem J."/>
            <person name="Cantarel B.L."/>
            <person name="Chiu R."/>
            <person name="Coutinho P.M."/>
            <person name="Feau N."/>
            <person name="Field M."/>
            <person name="Frey P."/>
            <person name="Gelhaye E."/>
            <person name="Goldberg J."/>
            <person name="Grabherr M.G."/>
            <person name="Kodira C.D."/>
            <person name="Kohler A."/>
            <person name="Kuees U."/>
            <person name="Lindquist E.A."/>
            <person name="Lucas S.M."/>
            <person name="Mago R."/>
            <person name="Mauceli E."/>
            <person name="Morin E."/>
            <person name="Murat C."/>
            <person name="Pangilinan J.L."/>
            <person name="Park R."/>
            <person name="Pearson M."/>
            <person name="Quesneville H."/>
            <person name="Rouhier N."/>
            <person name="Sakthikumar S."/>
            <person name="Salamov A.A."/>
            <person name="Schmutz J."/>
            <person name="Selles B."/>
            <person name="Shapiro H."/>
            <person name="Tanguay P."/>
            <person name="Tuskan G.A."/>
            <person name="Henrissat B."/>
            <person name="Van de Peer Y."/>
            <person name="Rouze P."/>
            <person name="Ellis J.G."/>
            <person name="Dodds P.N."/>
            <person name="Schein J.E."/>
            <person name="Zhong S."/>
            <person name="Hamelin R.C."/>
            <person name="Grigoriev I.V."/>
            <person name="Szabo L.J."/>
            <person name="Martin F."/>
        </authorList>
    </citation>
    <scope>NUCLEOTIDE SEQUENCE [LARGE SCALE GENOMIC DNA]</scope>
    <source>
        <strain evidence="3">98AG31 / pathotype 3-4-7</strain>
    </source>
</reference>
<dbReference type="GO" id="GO:0004525">
    <property type="term" value="F:ribonuclease III activity"/>
    <property type="evidence" value="ECO:0007669"/>
    <property type="project" value="InterPro"/>
</dbReference>
<dbReference type="RefSeq" id="XP_007410086.1">
    <property type="nucleotide sequence ID" value="XM_007410024.1"/>
</dbReference>
<feature type="domain" description="RNase III" evidence="1">
    <location>
        <begin position="115"/>
        <end position="172"/>
    </location>
</feature>
<gene>
    <name evidence="2" type="ORF">MELLADRAFT_63275</name>
</gene>
<dbReference type="InterPro" id="IPR036389">
    <property type="entry name" value="RNase_III_sf"/>
</dbReference>
<dbReference type="SUPFAM" id="SSF69065">
    <property type="entry name" value="RNase III domain-like"/>
    <property type="match status" value="2"/>
</dbReference>
<keyword evidence="3" id="KW-1185">Reference proteome</keyword>
<dbReference type="KEGG" id="mlr:MELLADRAFT_63275"/>
<evidence type="ECO:0000313" key="2">
    <source>
        <dbReference type="EMBL" id="EGG06646.1"/>
    </source>
</evidence>
<dbReference type="InterPro" id="IPR000999">
    <property type="entry name" value="RNase_III_dom"/>
</dbReference>
<dbReference type="Gene3D" id="1.10.1520.10">
    <property type="entry name" value="Ribonuclease III domain"/>
    <property type="match status" value="1"/>
</dbReference>
<organism evidence="3">
    <name type="scientific">Melampsora larici-populina (strain 98AG31 / pathotype 3-4-7)</name>
    <name type="common">Poplar leaf rust fungus</name>
    <dbReference type="NCBI Taxonomy" id="747676"/>
    <lineage>
        <taxon>Eukaryota</taxon>
        <taxon>Fungi</taxon>
        <taxon>Dikarya</taxon>
        <taxon>Basidiomycota</taxon>
        <taxon>Pucciniomycotina</taxon>
        <taxon>Pucciniomycetes</taxon>
        <taxon>Pucciniales</taxon>
        <taxon>Melampsoraceae</taxon>
        <taxon>Melampsora</taxon>
    </lineage>
</organism>
<name>F4RM23_MELLP</name>
<dbReference type="InParanoid" id="F4RM23"/>
<dbReference type="EMBL" id="GL883107">
    <property type="protein sequence ID" value="EGG06646.1"/>
    <property type="molecule type" value="Genomic_DNA"/>
</dbReference>